<dbReference type="SUPFAM" id="SSF53335">
    <property type="entry name" value="S-adenosyl-L-methionine-dependent methyltransferases"/>
    <property type="match status" value="1"/>
</dbReference>
<dbReference type="HOGENOM" id="CLU_029501_2_0_1"/>
<dbReference type="GO" id="GO:0005737">
    <property type="term" value="C:cytoplasm"/>
    <property type="evidence" value="ECO:0007669"/>
    <property type="project" value="TreeGrafter"/>
</dbReference>
<dbReference type="OrthoDB" id="271595at2759"/>
<protein>
    <submittedName>
        <fullName evidence="4">Related to TRM9-tRNA-methyltransferase modifies uridine residues at the wobble position</fullName>
    </submittedName>
</protein>
<dbReference type="GO" id="GO:0002098">
    <property type="term" value="P:tRNA wobble uridine modification"/>
    <property type="evidence" value="ECO:0007669"/>
    <property type="project" value="TreeGrafter"/>
</dbReference>
<evidence type="ECO:0000259" key="3">
    <source>
        <dbReference type="Pfam" id="PF08241"/>
    </source>
</evidence>
<reference evidence="4 5" key="1">
    <citation type="journal article" date="2011" name="PLoS Pathog.">
        <title>Endophytic Life Strategies Decoded by Genome and Transcriptome Analyses of the Mutualistic Root Symbiont Piriformospora indica.</title>
        <authorList>
            <person name="Zuccaro A."/>
            <person name="Lahrmann U."/>
            <person name="Guldener U."/>
            <person name="Langen G."/>
            <person name="Pfiffi S."/>
            <person name="Biedenkopf D."/>
            <person name="Wong P."/>
            <person name="Samans B."/>
            <person name="Grimm C."/>
            <person name="Basiewicz M."/>
            <person name="Murat C."/>
            <person name="Martin F."/>
            <person name="Kogel K.H."/>
        </authorList>
    </citation>
    <scope>NUCLEOTIDE SEQUENCE [LARGE SCALE GENOMIC DNA]</scope>
    <source>
        <strain evidence="4 5">DSM 11827</strain>
    </source>
</reference>
<dbReference type="AlphaFoldDB" id="G4TNZ1"/>
<dbReference type="eggNOG" id="KOG1331">
    <property type="taxonomic scope" value="Eukaryota"/>
</dbReference>
<dbReference type="InParanoid" id="G4TNZ1"/>
<dbReference type="InterPro" id="IPR051422">
    <property type="entry name" value="AlkB_tRNA_MeTrf/Diox"/>
</dbReference>
<dbReference type="GO" id="GO:0000049">
    <property type="term" value="F:tRNA binding"/>
    <property type="evidence" value="ECO:0007669"/>
    <property type="project" value="TreeGrafter"/>
</dbReference>
<dbReference type="OMA" id="VHEVYQQ"/>
<organism evidence="4 5">
    <name type="scientific">Serendipita indica (strain DSM 11827)</name>
    <name type="common">Root endophyte fungus</name>
    <name type="synonym">Piriformospora indica</name>
    <dbReference type="NCBI Taxonomy" id="1109443"/>
    <lineage>
        <taxon>Eukaryota</taxon>
        <taxon>Fungi</taxon>
        <taxon>Dikarya</taxon>
        <taxon>Basidiomycota</taxon>
        <taxon>Agaricomycotina</taxon>
        <taxon>Agaricomycetes</taxon>
        <taxon>Sebacinales</taxon>
        <taxon>Serendipitaceae</taxon>
        <taxon>Serendipita</taxon>
    </lineage>
</organism>
<dbReference type="InterPro" id="IPR029063">
    <property type="entry name" value="SAM-dependent_MTases_sf"/>
</dbReference>
<keyword evidence="5" id="KW-1185">Reference proteome</keyword>
<dbReference type="Proteomes" id="UP000007148">
    <property type="component" value="Unassembled WGS sequence"/>
</dbReference>
<keyword evidence="2 4" id="KW-0808">Transferase</keyword>
<proteinExistence type="predicted"/>
<dbReference type="Pfam" id="PF08241">
    <property type="entry name" value="Methyltransf_11"/>
    <property type="match status" value="1"/>
</dbReference>
<dbReference type="GO" id="GO:0008757">
    <property type="term" value="F:S-adenosylmethionine-dependent methyltransferase activity"/>
    <property type="evidence" value="ECO:0007669"/>
    <property type="project" value="InterPro"/>
</dbReference>
<evidence type="ECO:0000313" key="5">
    <source>
        <dbReference type="Proteomes" id="UP000007148"/>
    </source>
</evidence>
<dbReference type="GO" id="GO:0106335">
    <property type="term" value="F:tRNA (5-carboxymethyluridine(34)-5-O)-methyltransferase activity"/>
    <property type="evidence" value="ECO:0007669"/>
    <property type="project" value="TreeGrafter"/>
</dbReference>
<dbReference type="GO" id="GO:0030488">
    <property type="term" value="P:tRNA methylation"/>
    <property type="evidence" value="ECO:0007669"/>
    <property type="project" value="TreeGrafter"/>
</dbReference>
<dbReference type="GO" id="GO:0005634">
    <property type="term" value="C:nucleus"/>
    <property type="evidence" value="ECO:0007669"/>
    <property type="project" value="TreeGrafter"/>
</dbReference>
<dbReference type="InterPro" id="IPR013216">
    <property type="entry name" value="Methyltransf_11"/>
</dbReference>
<dbReference type="PANTHER" id="PTHR13069:SF21">
    <property type="entry name" value="ALKYLATED DNA REPAIR PROTEIN ALKB HOMOLOG 8"/>
    <property type="match status" value="1"/>
</dbReference>
<comment type="caution">
    <text evidence="4">The sequence shown here is derived from an EMBL/GenBank/DDBJ whole genome shotgun (WGS) entry which is preliminary data.</text>
</comment>
<gene>
    <name evidence="4" type="ORF">PIIN_06989</name>
</gene>
<dbReference type="PANTHER" id="PTHR13069">
    <property type="entry name" value="ALKYLATED DNA REPAIR PROTEIN ALKB HOMOLOG 8"/>
    <property type="match status" value="1"/>
</dbReference>
<evidence type="ECO:0000256" key="1">
    <source>
        <dbReference type="ARBA" id="ARBA00022603"/>
    </source>
</evidence>
<accession>G4TNZ1</accession>
<feature type="domain" description="Methyltransferase type 11" evidence="3">
    <location>
        <begin position="61"/>
        <end position="144"/>
    </location>
</feature>
<dbReference type="FunCoup" id="G4TNZ1">
    <property type="interactions" value="374"/>
</dbReference>
<sequence>MSNEKAVVPAPDITGDASKYEETHVHAIYDEIASHFSATRYKPWPIVKQFMSSLTPGSIGVDLGCGNGKYMNNPSSIRTIGMDRSRNLLEVAKLARQDGCDVILGDVMEMPWRAHAFDYAISIATIHHLATHSRRVKSVELLLKSLKPHGGRALIYVWAIEQDGASKRVIPTTDVPQYQASGIDVLVPWVHNVKPEASTESSPPVYKRYYHMFAKGELRSLVVEAAHALQLHVGESGESNRSQRGLQIIQDGWERSNYYIEATTWEKE</sequence>
<evidence type="ECO:0000256" key="2">
    <source>
        <dbReference type="ARBA" id="ARBA00022679"/>
    </source>
</evidence>
<evidence type="ECO:0000313" key="4">
    <source>
        <dbReference type="EMBL" id="CCA73034.1"/>
    </source>
</evidence>
<dbReference type="EMBL" id="CAFZ01000198">
    <property type="protein sequence ID" value="CCA73034.1"/>
    <property type="molecule type" value="Genomic_DNA"/>
</dbReference>
<dbReference type="CDD" id="cd02440">
    <property type="entry name" value="AdoMet_MTases"/>
    <property type="match status" value="1"/>
</dbReference>
<dbReference type="Gene3D" id="3.40.50.150">
    <property type="entry name" value="Vaccinia Virus protein VP39"/>
    <property type="match status" value="1"/>
</dbReference>
<dbReference type="STRING" id="1109443.G4TNZ1"/>
<keyword evidence="1 4" id="KW-0489">Methyltransferase</keyword>
<name>G4TNZ1_SERID</name>